<feature type="domain" description="PKD" evidence="1">
    <location>
        <begin position="779"/>
        <end position="832"/>
    </location>
</feature>
<dbReference type="RefSeq" id="WP_107826632.1">
    <property type="nucleotide sequence ID" value="NZ_QAOQ01000001.1"/>
</dbReference>
<evidence type="ECO:0000313" key="3">
    <source>
        <dbReference type="Proteomes" id="UP000244168"/>
    </source>
</evidence>
<gene>
    <name evidence="2" type="ORF">C8P68_101460</name>
</gene>
<dbReference type="InterPro" id="IPR026341">
    <property type="entry name" value="T9SS_type_B"/>
</dbReference>
<dbReference type="Pfam" id="PF17517">
    <property type="entry name" value="IgGFc_binding"/>
    <property type="match status" value="1"/>
</dbReference>
<dbReference type="InterPro" id="IPR035234">
    <property type="entry name" value="IgGFc-bd_N"/>
</dbReference>
<keyword evidence="3" id="KW-1185">Reference proteome</keyword>
<name>A0A2T5JFT5_9SPHI</name>
<feature type="domain" description="PKD" evidence="1">
    <location>
        <begin position="676"/>
        <end position="743"/>
    </location>
</feature>
<dbReference type="NCBIfam" id="TIGR04131">
    <property type="entry name" value="Bac_Flav_CTERM"/>
    <property type="match status" value="1"/>
</dbReference>
<feature type="domain" description="PKD" evidence="1">
    <location>
        <begin position="568"/>
        <end position="656"/>
    </location>
</feature>
<dbReference type="InterPro" id="IPR035986">
    <property type="entry name" value="PKD_dom_sf"/>
</dbReference>
<dbReference type="Pfam" id="PF13585">
    <property type="entry name" value="CHU_C"/>
    <property type="match status" value="1"/>
</dbReference>
<dbReference type="InterPro" id="IPR000601">
    <property type="entry name" value="PKD_dom"/>
</dbReference>
<dbReference type="SUPFAM" id="SSF49299">
    <property type="entry name" value="PKD domain"/>
    <property type="match status" value="4"/>
</dbReference>
<sequence length="1187" mass="126778">MLNFTRLYAQSGSTSKGTEFWTAYMDHVNTATGNSPSKMILYITSDASTSGSVSFADGTTAIPFTVTPNTVTFVDIPPAEFLGSAGQFLKGIHVTSLKPIAVYAHIYASSVSGATLLLPVNTLGKNYYSLNYTQKSNANPSYSTFVIVATEDGTQVQITPSAALTTGQSAGAPFVINLQKGEVYQGLSLTDLTGTRIQSVSTTTGTCKRIAVFSGSTKLGIGCSAASSLSSDNLFQQVYPTSSWGKNYVTVALMNRPYDIFRIVLSDPATNVTLNGQPIPAGSFTNGFYYEFNTNTTGTVTNTISADKPIQVVQYTPTQNQTLAANCAVSKNDVGDPEMIYLSPIEQGLDHVTLYSTGYYNITQSYINVVIPTSAASSFTLDGTPYTLFTPVSGNTAYSYAQIPVTSGPRAAGGAGTVTSGTHNIAASQPFNAIAYGFGGTESYGYSAGTNLQDLNEFIKLQDVQTSAISSSGCAGVSYKPRISIPYQTTSISWDLKDGNPPVVDNAPVIVDQTQKGNVTIYSYEYPGTPIQYNTAGSYTIVATVLNPNSSDCGSTEDIEFDFSVSDVPAANFTAQASACLNDNVTFTDNTNNKGIATQTWAWDFADAANSTTANPNTATTKNATHTFTKAGDYMVSLTVTNQNGCSNTFQQKIHINASPQAGFHYSATDCETRGITFTDTSVPGEGTLSKWDWDFGDGTTEPTHTNATPFTHQFAAAGTYNVKLTVTSSTGCPNNITQPITIHPLPQVDFSLPDACVNDNTQFNDLSTIADHTEAQFTYLWDFGDPASGTNNTSTLKNPLHHFTHTNGFSITLTVTSKYGCSSTKNQQFTVNGGTPVADFTPQNSGSLCSVDDVLFFDNSNVNPGNITKLVWYFDAVNQPNQSVTYTRDQFPADKIYHHNYGTITTATPYTVMLVAYSGDACQSVITHQVTVKPSPTVTLTPIGPLCQEDSPVQIQATPANGVTGTSTFNGAGVSTSGLFNPTTAGPGTFTINYNFVANNLCTYNTTMHVVVHANPTINVPSEIHLLDGGQVTLNATASGDQPLTYHWTLKDGSKATGLDHDDVAQPIASPSNDITYMLTVTSANNCPKSAFVDVIVLKAPVVPNAFTPNSDGVNDTWNIKYMDSYPNCTIDVYNRYGEKLYSSIGYPQPWDGTYRGAQLPAGTYYYIINPKNGRKVISGSVTIIR</sequence>
<dbReference type="InterPro" id="IPR022409">
    <property type="entry name" value="PKD/Chitinase_dom"/>
</dbReference>
<dbReference type="AlphaFoldDB" id="A0A2T5JFT5"/>
<dbReference type="CDD" id="cd00146">
    <property type="entry name" value="PKD"/>
    <property type="match status" value="3"/>
</dbReference>
<dbReference type="PANTHER" id="PTHR46534">
    <property type="entry name" value="IGGFC_BINDING DOMAIN-CONTAINING PROTEIN"/>
    <property type="match status" value="1"/>
</dbReference>
<evidence type="ECO:0000259" key="1">
    <source>
        <dbReference type="PROSITE" id="PS50093"/>
    </source>
</evidence>
<dbReference type="Proteomes" id="UP000244168">
    <property type="component" value="Unassembled WGS sequence"/>
</dbReference>
<evidence type="ECO:0000313" key="2">
    <source>
        <dbReference type="EMBL" id="PTR01226.1"/>
    </source>
</evidence>
<organism evidence="2 3">
    <name type="scientific">Mucilaginibacter yixingensis</name>
    <dbReference type="NCBI Taxonomy" id="1295612"/>
    <lineage>
        <taxon>Bacteria</taxon>
        <taxon>Pseudomonadati</taxon>
        <taxon>Bacteroidota</taxon>
        <taxon>Sphingobacteriia</taxon>
        <taxon>Sphingobacteriales</taxon>
        <taxon>Sphingobacteriaceae</taxon>
        <taxon>Mucilaginibacter</taxon>
    </lineage>
</organism>
<dbReference type="Pfam" id="PF18911">
    <property type="entry name" value="PKD_4"/>
    <property type="match status" value="3"/>
</dbReference>
<dbReference type="Gene3D" id="2.60.40.10">
    <property type="entry name" value="Immunoglobulins"/>
    <property type="match status" value="5"/>
</dbReference>
<dbReference type="PROSITE" id="PS50093">
    <property type="entry name" value="PKD"/>
    <property type="match status" value="3"/>
</dbReference>
<reference evidence="2 3" key="1">
    <citation type="submission" date="2018-04" db="EMBL/GenBank/DDBJ databases">
        <title>Genomic Encyclopedia of Archaeal and Bacterial Type Strains, Phase II (KMG-II): from individual species to whole genera.</title>
        <authorList>
            <person name="Goeker M."/>
        </authorList>
    </citation>
    <scope>NUCLEOTIDE SEQUENCE [LARGE SCALE GENOMIC DNA]</scope>
    <source>
        <strain evidence="2 3">DSM 26809</strain>
    </source>
</reference>
<comment type="caution">
    <text evidence="2">The sequence shown here is derived from an EMBL/GenBank/DDBJ whole genome shotgun (WGS) entry which is preliminary data.</text>
</comment>
<dbReference type="InterPro" id="IPR013783">
    <property type="entry name" value="Ig-like_fold"/>
</dbReference>
<dbReference type="SMART" id="SM00089">
    <property type="entry name" value="PKD"/>
    <property type="match status" value="4"/>
</dbReference>
<proteinExistence type="predicted"/>
<accession>A0A2T5JFT5</accession>
<protein>
    <submittedName>
        <fullName evidence="2">Gliding motility-associated-like protein</fullName>
    </submittedName>
</protein>
<dbReference type="PANTHER" id="PTHR46534:SF1">
    <property type="entry name" value="IGGFC-BINDING PROTEIN N-TERMINAL DOMAIN-CONTAINING PROTEIN"/>
    <property type="match status" value="1"/>
</dbReference>
<dbReference type="EMBL" id="QAOQ01000001">
    <property type="protein sequence ID" value="PTR01226.1"/>
    <property type="molecule type" value="Genomic_DNA"/>
</dbReference>